<dbReference type="InterPro" id="IPR046193">
    <property type="entry name" value="DUF6221"/>
</dbReference>
<keyword evidence="2" id="KW-1185">Reference proteome</keyword>
<dbReference type="Proteomes" id="UP001501842">
    <property type="component" value="Unassembled WGS sequence"/>
</dbReference>
<name>A0ABN3U492_9ACTN</name>
<organism evidence="1 2">
    <name type="scientific">Actinocorallia aurantiaca</name>
    <dbReference type="NCBI Taxonomy" id="46204"/>
    <lineage>
        <taxon>Bacteria</taxon>
        <taxon>Bacillati</taxon>
        <taxon>Actinomycetota</taxon>
        <taxon>Actinomycetes</taxon>
        <taxon>Streptosporangiales</taxon>
        <taxon>Thermomonosporaceae</taxon>
        <taxon>Actinocorallia</taxon>
    </lineage>
</organism>
<proteinExistence type="predicted"/>
<gene>
    <name evidence="1" type="ORF">GCM10010439_21710</name>
</gene>
<sequence length="124" mass="13892">MTFLKARLDRDEAVARACMGASWRVAPGGRVRVDAWPETAGDGQPEKQGFVASAENEAYVEHIVRNDPKQVLRRVVGQRRVVALYEKEQWARQRGVPGSGVLEDVLRGLASQYSDHPAYRSEWA</sequence>
<dbReference type="Pfam" id="PF19730">
    <property type="entry name" value="DUF6221"/>
    <property type="match status" value="1"/>
</dbReference>
<comment type="caution">
    <text evidence="1">The sequence shown here is derived from an EMBL/GenBank/DDBJ whole genome shotgun (WGS) entry which is preliminary data.</text>
</comment>
<protein>
    <submittedName>
        <fullName evidence="1">Uncharacterized protein</fullName>
    </submittedName>
</protein>
<accession>A0ABN3U492</accession>
<dbReference type="EMBL" id="BAAATZ010000007">
    <property type="protein sequence ID" value="GAA2724329.1"/>
    <property type="molecule type" value="Genomic_DNA"/>
</dbReference>
<evidence type="ECO:0000313" key="2">
    <source>
        <dbReference type="Proteomes" id="UP001501842"/>
    </source>
</evidence>
<evidence type="ECO:0000313" key="1">
    <source>
        <dbReference type="EMBL" id="GAA2724329.1"/>
    </source>
</evidence>
<reference evidence="1 2" key="1">
    <citation type="journal article" date="2019" name="Int. J. Syst. Evol. Microbiol.">
        <title>The Global Catalogue of Microorganisms (GCM) 10K type strain sequencing project: providing services to taxonomists for standard genome sequencing and annotation.</title>
        <authorList>
            <consortium name="The Broad Institute Genomics Platform"/>
            <consortium name="The Broad Institute Genome Sequencing Center for Infectious Disease"/>
            <person name="Wu L."/>
            <person name="Ma J."/>
        </authorList>
    </citation>
    <scope>NUCLEOTIDE SEQUENCE [LARGE SCALE GENOMIC DNA]</scope>
    <source>
        <strain evidence="1 2">JCM 8201</strain>
    </source>
</reference>